<gene>
    <name evidence="1" type="ORF">VFPFJ_11594</name>
</gene>
<sequence length="573" mass="64838">MYDMCGASHPSVVLTDRCLACMNAVAHCFPGSISLLCLWHANKAVLAYCRPAFVRREGDEQSIEKWTEFFGYWFAIVNSIDEEAYNRRLDELERRYVPEYVDEVSYIKQTWLDLYKEKLVKAWVDQHAHFGNNVTSRVEGIHALEGASQELTTRPFHHMEWDQAGTAEPARRPSTIRGWVSHEALRKVDQQRRRLESNIPACTGAFTRTQGLPCAHTLRPLVEDCLLLQLHHFHSHWLLYRGSEKPELITEPRRQFNTLTGRSASAQSSTRRGPSLFEVTEKARPKVKTAPTCSRCHTKGHTMTSRVCPLRHSELIEQVAARATFVETAETAHPTEATRIAVIEEAAENENAAQTAHDARHASNTAIGEGVQTEATRSATIIEAAPTGEAASVGGDAEYVQSTTSTAFVDAPATTESLPSAEKAVPAVEHLRYDDPRVIYERYVKAREAWYKAQPRGSIKTNQANRKPMGLPQRYDKQSFKWCLDYKQMSARCLTSTGLRSWTKEEQMAYLDWSRAEDERVEAQVAREMGDNPLANTRRGMKEIWRRVEEDCREQEALHAVAGSADECIFVKT</sequence>
<protein>
    <submittedName>
        <fullName evidence="1">Mutator-like element transposase</fullName>
    </submittedName>
</protein>
<proteinExistence type="predicted"/>
<dbReference type="Proteomes" id="UP000078340">
    <property type="component" value="Unassembled WGS sequence"/>
</dbReference>
<dbReference type="AlphaFoldDB" id="A0A179F1G1"/>
<reference evidence="1 2" key="1">
    <citation type="submission" date="2016-02" db="EMBL/GenBank/DDBJ databases">
        <title>Biosynthesis of antibiotic leucinostatins and their inhibition on Phytophthora in bio-control Purpureocillium lilacinum.</title>
        <authorList>
            <person name="Wang G."/>
            <person name="Liu Z."/>
            <person name="Lin R."/>
            <person name="Li E."/>
            <person name="Mao Z."/>
            <person name="Ling J."/>
            <person name="Yin W."/>
            <person name="Xie B."/>
        </authorList>
    </citation>
    <scope>NUCLEOTIDE SEQUENCE [LARGE SCALE GENOMIC DNA]</scope>
    <source>
        <strain evidence="1">PLFJ-1</strain>
    </source>
</reference>
<evidence type="ECO:0000313" key="2">
    <source>
        <dbReference type="Proteomes" id="UP000078340"/>
    </source>
</evidence>
<dbReference type="PANTHER" id="PTHR31569">
    <property type="entry name" value="SWIM-TYPE DOMAIN-CONTAINING PROTEIN"/>
    <property type="match status" value="1"/>
</dbReference>
<name>A0A179F1G1_PURLI</name>
<organism evidence="1 2">
    <name type="scientific">Purpureocillium lilacinum</name>
    <name type="common">Paecilomyces lilacinus</name>
    <dbReference type="NCBI Taxonomy" id="33203"/>
    <lineage>
        <taxon>Eukaryota</taxon>
        <taxon>Fungi</taxon>
        <taxon>Dikarya</taxon>
        <taxon>Ascomycota</taxon>
        <taxon>Pezizomycotina</taxon>
        <taxon>Sordariomycetes</taxon>
        <taxon>Hypocreomycetidae</taxon>
        <taxon>Hypocreales</taxon>
        <taxon>Ophiocordycipitaceae</taxon>
        <taxon>Purpureocillium</taxon>
    </lineage>
</organism>
<evidence type="ECO:0000313" key="1">
    <source>
        <dbReference type="EMBL" id="OAQ59296.1"/>
    </source>
</evidence>
<dbReference type="PANTHER" id="PTHR31569:SF4">
    <property type="entry name" value="SWIM-TYPE DOMAIN-CONTAINING PROTEIN"/>
    <property type="match status" value="1"/>
</dbReference>
<dbReference type="EMBL" id="LSBI01000051">
    <property type="protein sequence ID" value="OAQ59296.1"/>
    <property type="molecule type" value="Genomic_DNA"/>
</dbReference>
<comment type="caution">
    <text evidence="1">The sequence shown here is derived from an EMBL/GenBank/DDBJ whole genome shotgun (WGS) entry which is preliminary data.</text>
</comment>
<accession>A0A179F1G1</accession>
<dbReference type="InterPro" id="IPR052579">
    <property type="entry name" value="Zinc_finger_SWIM"/>
</dbReference>
<dbReference type="OMA" id="ANHADIN"/>